<sequence length="497" mass="55586">MGKMLDHIELSLEGAAGKWYACMEGISNLPTTWSDAQGPPVVIGVKSALLTQFTPVNYAQHNEAKLRGRKQGIEESTLEYYYDVLDLCRRVDPQMAERLWSLKPTNCDEFLQEVKRFQEMTDRGKQDEWAMGIIGREERPKNSPTGQQDASVATRLEKIKKINNNRARDPKSTPHWTPDGKPICFRCRQPGHLKQNCQVPMENRQGNGNGGNQRATGDTQKTNPTFLGLLGEGSGLSFPLLRIDVTKLVVQDVITRVRNTRGGFPSRTHDTRTLIVEIELTSRILGKGGAMLEPSTSVLEGKGVSTGRLLVADCETFNQVLVTNFSDRNQWVPRNMVLGTLEEITRVENGMDDEGEVVALIALGTPKWSREEFGKYVSKELGVEGHDKIVGVLQDFEDCFAGENDRLGVCNEAEHAIETGNCRPIRQSPFSSAWKERELMRTLVQEMEDAGLIEKCNGPWSSPVVLVRKKDGAWRFCVGLQKVKRSDTQRCVPVTPD</sequence>
<organism evidence="4 5">
    <name type="scientific">Daphnia sinensis</name>
    <dbReference type="NCBI Taxonomy" id="1820382"/>
    <lineage>
        <taxon>Eukaryota</taxon>
        <taxon>Metazoa</taxon>
        <taxon>Ecdysozoa</taxon>
        <taxon>Arthropoda</taxon>
        <taxon>Crustacea</taxon>
        <taxon>Branchiopoda</taxon>
        <taxon>Diplostraca</taxon>
        <taxon>Cladocera</taxon>
        <taxon>Anomopoda</taxon>
        <taxon>Daphniidae</taxon>
        <taxon>Daphnia</taxon>
        <taxon>Daphnia similis group</taxon>
    </lineage>
</organism>
<keyword evidence="5" id="KW-1185">Reference proteome</keyword>
<reference evidence="4 5" key="1">
    <citation type="submission" date="2022-05" db="EMBL/GenBank/DDBJ databases">
        <title>A multi-omics perspective on studying reproductive biology in Daphnia sinensis.</title>
        <authorList>
            <person name="Jia J."/>
        </authorList>
    </citation>
    <scope>NUCLEOTIDE SEQUENCE [LARGE SCALE GENOMIC DNA]</scope>
    <source>
        <strain evidence="4 5">WSL</strain>
    </source>
</reference>
<accession>A0AAD5PSA4</accession>
<feature type="region of interest" description="Disordered" evidence="2">
    <location>
        <begin position="161"/>
        <end position="183"/>
    </location>
</feature>
<feature type="domain" description="CCHC-type" evidence="3">
    <location>
        <begin position="184"/>
        <end position="197"/>
    </location>
</feature>
<dbReference type="GO" id="GO:0003676">
    <property type="term" value="F:nucleic acid binding"/>
    <property type="evidence" value="ECO:0007669"/>
    <property type="project" value="InterPro"/>
</dbReference>
<evidence type="ECO:0000313" key="4">
    <source>
        <dbReference type="EMBL" id="KAI9555913.1"/>
    </source>
</evidence>
<gene>
    <name evidence="4" type="ORF">GHT06_018441</name>
</gene>
<dbReference type="GO" id="GO:0008270">
    <property type="term" value="F:zinc ion binding"/>
    <property type="evidence" value="ECO:0007669"/>
    <property type="project" value="UniProtKB-KW"/>
</dbReference>
<dbReference type="InterPro" id="IPR043502">
    <property type="entry name" value="DNA/RNA_pol_sf"/>
</dbReference>
<evidence type="ECO:0000256" key="2">
    <source>
        <dbReference type="SAM" id="MobiDB-lite"/>
    </source>
</evidence>
<dbReference type="Proteomes" id="UP000820818">
    <property type="component" value="Linkage Group LG7"/>
</dbReference>
<proteinExistence type="predicted"/>
<dbReference type="Gene3D" id="3.10.10.10">
    <property type="entry name" value="HIV Type 1 Reverse Transcriptase, subunit A, domain 1"/>
    <property type="match status" value="1"/>
</dbReference>
<dbReference type="InterPro" id="IPR001878">
    <property type="entry name" value="Znf_CCHC"/>
</dbReference>
<keyword evidence="1" id="KW-0863">Zinc-finger</keyword>
<dbReference type="PANTHER" id="PTHR33194:SF4">
    <property type="entry name" value="CCHC-TYPE DOMAIN-CONTAINING PROTEIN"/>
    <property type="match status" value="1"/>
</dbReference>
<feature type="region of interest" description="Disordered" evidence="2">
    <location>
        <begin position="199"/>
        <end position="222"/>
    </location>
</feature>
<evidence type="ECO:0000256" key="1">
    <source>
        <dbReference type="PROSITE-ProRule" id="PRU00047"/>
    </source>
</evidence>
<dbReference type="PROSITE" id="PS50158">
    <property type="entry name" value="ZF_CCHC"/>
    <property type="match status" value="1"/>
</dbReference>
<comment type="caution">
    <text evidence="4">The sequence shown here is derived from an EMBL/GenBank/DDBJ whole genome shotgun (WGS) entry which is preliminary data.</text>
</comment>
<evidence type="ECO:0000259" key="3">
    <source>
        <dbReference type="PROSITE" id="PS50158"/>
    </source>
</evidence>
<dbReference type="GO" id="GO:0071897">
    <property type="term" value="P:DNA biosynthetic process"/>
    <property type="evidence" value="ECO:0007669"/>
    <property type="project" value="UniProtKB-ARBA"/>
</dbReference>
<dbReference type="AlphaFoldDB" id="A0AAD5PSA4"/>
<feature type="compositionally biased region" description="Basic and acidic residues" evidence="2">
    <location>
        <begin position="161"/>
        <end position="172"/>
    </location>
</feature>
<dbReference type="EMBL" id="WJBH02000007">
    <property type="protein sequence ID" value="KAI9555913.1"/>
    <property type="molecule type" value="Genomic_DNA"/>
</dbReference>
<keyword evidence="1" id="KW-0479">Metal-binding</keyword>
<evidence type="ECO:0000313" key="5">
    <source>
        <dbReference type="Proteomes" id="UP000820818"/>
    </source>
</evidence>
<name>A0AAD5PSA4_9CRUS</name>
<protein>
    <recommendedName>
        <fullName evidence="3">CCHC-type domain-containing protein</fullName>
    </recommendedName>
</protein>
<keyword evidence="1" id="KW-0862">Zinc</keyword>
<dbReference type="SUPFAM" id="SSF56672">
    <property type="entry name" value="DNA/RNA polymerases"/>
    <property type="match status" value="1"/>
</dbReference>
<dbReference type="PANTHER" id="PTHR33194">
    <property type="entry name" value="ZINC KNUCKLE DOMAINCONTAINING PROTEIN"/>
    <property type="match status" value="1"/>
</dbReference>